<keyword evidence="1" id="KW-1133">Transmembrane helix</keyword>
<sequence length="112" mass="12837">MKYKAYNAKHEKNMEDVITLLDEHPKINQDDFLTTKIMQSVNHLAKNEVPKKRKPFTFEMKLAGSLICSGVLILVNNVITLGKDLYFNEGVMKTIDSLNHILSDAINRLGRY</sequence>
<feature type="transmembrane region" description="Helical" evidence="1">
    <location>
        <begin position="62"/>
        <end position="82"/>
    </location>
</feature>
<evidence type="ECO:0000313" key="2">
    <source>
        <dbReference type="EMBL" id="QUI20982.1"/>
    </source>
</evidence>
<dbReference type="Proteomes" id="UP000683246">
    <property type="component" value="Chromosome"/>
</dbReference>
<keyword evidence="3" id="KW-1185">Reference proteome</keyword>
<proteinExistence type="predicted"/>
<dbReference type="KEGG" id="vpy:HZI73_01130"/>
<accession>A0A8J8SF24</accession>
<name>A0A8J8SF24_9FIRM</name>
<keyword evidence="1" id="KW-0812">Transmembrane</keyword>
<organism evidence="2 3">
    <name type="scientific">Vallitalea pronyensis</name>
    <dbReference type="NCBI Taxonomy" id="1348613"/>
    <lineage>
        <taxon>Bacteria</taxon>
        <taxon>Bacillati</taxon>
        <taxon>Bacillota</taxon>
        <taxon>Clostridia</taxon>
        <taxon>Lachnospirales</taxon>
        <taxon>Vallitaleaceae</taxon>
        <taxon>Vallitalea</taxon>
    </lineage>
</organism>
<dbReference type="RefSeq" id="WP_212696441.1">
    <property type="nucleotide sequence ID" value="NZ_CP058649.1"/>
</dbReference>
<protein>
    <submittedName>
        <fullName evidence="2">Uncharacterized protein</fullName>
    </submittedName>
</protein>
<evidence type="ECO:0000313" key="3">
    <source>
        <dbReference type="Proteomes" id="UP000683246"/>
    </source>
</evidence>
<dbReference type="AlphaFoldDB" id="A0A8J8SF24"/>
<gene>
    <name evidence="2" type="ORF">HZI73_01130</name>
</gene>
<evidence type="ECO:0000256" key="1">
    <source>
        <dbReference type="SAM" id="Phobius"/>
    </source>
</evidence>
<reference evidence="2" key="1">
    <citation type="submission" date="2020-07" db="EMBL/GenBank/DDBJ databases">
        <title>Vallitalea pronyensis genome.</title>
        <authorList>
            <person name="Postec A."/>
        </authorList>
    </citation>
    <scope>NUCLEOTIDE SEQUENCE</scope>
    <source>
        <strain evidence="2">FatNI3</strain>
    </source>
</reference>
<keyword evidence="1" id="KW-0472">Membrane</keyword>
<dbReference type="EMBL" id="CP058649">
    <property type="protein sequence ID" value="QUI20982.1"/>
    <property type="molecule type" value="Genomic_DNA"/>
</dbReference>